<dbReference type="OrthoDB" id="270720at2759"/>
<evidence type="ECO:0000256" key="3">
    <source>
        <dbReference type="SAM" id="MobiDB-lite"/>
    </source>
</evidence>
<dbReference type="PhylomeDB" id="A0A0G4FNE8"/>
<feature type="compositionally biased region" description="Basic and acidic residues" evidence="3">
    <location>
        <begin position="119"/>
        <end position="128"/>
    </location>
</feature>
<dbReference type="VEuPathDB" id="CryptoDB:Vbra_611"/>
<evidence type="ECO:0008006" key="6">
    <source>
        <dbReference type="Google" id="ProtNLM"/>
    </source>
</evidence>
<gene>
    <name evidence="4" type="ORF">Vbra_611</name>
</gene>
<feature type="region of interest" description="Disordered" evidence="3">
    <location>
        <begin position="119"/>
        <end position="138"/>
    </location>
</feature>
<dbReference type="PANTHER" id="PTHR23084">
    <property type="entry name" value="PHOSPHATIDYLINOSITOL-4-PHOSPHATE 5-KINASE RELATED"/>
    <property type="match status" value="1"/>
</dbReference>
<proteinExistence type="predicted"/>
<dbReference type="SUPFAM" id="SSF82185">
    <property type="entry name" value="Histone H3 K4-specific methyltransferase SET7/9 N-terminal domain"/>
    <property type="match status" value="2"/>
</dbReference>
<dbReference type="InParanoid" id="A0A0G4FNE8"/>
<keyword evidence="2" id="KW-0175">Coiled coil</keyword>
<dbReference type="EMBL" id="CDMY01000469">
    <property type="protein sequence ID" value="CEM15731.1"/>
    <property type="molecule type" value="Genomic_DNA"/>
</dbReference>
<evidence type="ECO:0000313" key="5">
    <source>
        <dbReference type="Proteomes" id="UP000041254"/>
    </source>
</evidence>
<dbReference type="SMART" id="SM00698">
    <property type="entry name" value="MORN"/>
    <property type="match status" value="5"/>
</dbReference>
<keyword evidence="5" id="KW-1185">Reference proteome</keyword>
<dbReference type="Pfam" id="PF02493">
    <property type="entry name" value="MORN"/>
    <property type="match status" value="5"/>
</dbReference>
<feature type="coiled-coil region" evidence="2">
    <location>
        <begin position="21"/>
        <end position="69"/>
    </location>
</feature>
<dbReference type="InterPro" id="IPR003409">
    <property type="entry name" value="MORN"/>
</dbReference>
<reference evidence="4 5" key="1">
    <citation type="submission" date="2014-11" db="EMBL/GenBank/DDBJ databases">
        <authorList>
            <person name="Zhu J."/>
            <person name="Qi W."/>
            <person name="Song R."/>
        </authorList>
    </citation>
    <scope>NUCLEOTIDE SEQUENCE [LARGE SCALE GENOMIC DNA]</scope>
</reference>
<keyword evidence="1" id="KW-0677">Repeat</keyword>
<dbReference type="STRING" id="1169540.A0A0G4FNE8"/>
<evidence type="ECO:0000256" key="1">
    <source>
        <dbReference type="ARBA" id="ARBA00022737"/>
    </source>
</evidence>
<dbReference type="Gene3D" id="2.20.110.10">
    <property type="entry name" value="Histone H3 K4-specific methyltransferase SET7/9 N-terminal domain"/>
    <property type="match status" value="2"/>
</dbReference>
<sequence>MSDEIGPYDSNGLSPHSRRMMTRLEDHLRTKQQLIDEVTRQRDEYRKERDEWKCRCEMFEAKVRLYEEESAHSREAHTIIYDEGQYVGSIRTVDGEKLPHGTGLLRSLDGERKRYEGEWKDGKRDGKGTEYASSGPQTVKAYEGEWKDDKRHGQGKSTTIDQHGQTVYEGQWADDEMKGDGHITNLTLKDAKGQHFGLFTGPTLDGKPHGEGEVHQCGGVVYNGGWKEGKQHGQGEERIHGKVTYKGEWVKGDKTGTGVATGMNWEWVSIMARHSTASHTARASSETTRTTKSSIRASGRMARDTARERRPALLLVLRCGLRANGNKASSRGAPSSLMATGVE</sequence>
<dbReference type="PANTHER" id="PTHR23084:SF262">
    <property type="entry name" value="FYVE-TYPE DOMAIN-CONTAINING PROTEIN"/>
    <property type="match status" value="1"/>
</dbReference>
<evidence type="ECO:0000313" key="4">
    <source>
        <dbReference type="EMBL" id="CEM15731.1"/>
    </source>
</evidence>
<dbReference type="Proteomes" id="UP000041254">
    <property type="component" value="Unassembled WGS sequence"/>
</dbReference>
<organism evidence="4 5">
    <name type="scientific">Vitrella brassicaformis (strain CCMP3155)</name>
    <dbReference type="NCBI Taxonomy" id="1169540"/>
    <lineage>
        <taxon>Eukaryota</taxon>
        <taxon>Sar</taxon>
        <taxon>Alveolata</taxon>
        <taxon>Colpodellida</taxon>
        <taxon>Vitrellaceae</taxon>
        <taxon>Vitrella</taxon>
    </lineage>
</organism>
<dbReference type="AlphaFoldDB" id="A0A0G4FNE8"/>
<feature type="region of interest" description="Disordered" evidence="3">
    <location>
        <begin position="276"/>
        <end position="306"/>
    </location>
</feature>
<feature type="region of interest" description="Disordered" evidence="3">
    <location>
        <begin position="1"/>
        <end position="20"/>
    </location>
</feature>
<feature type="compositionally biased region" description="Low complexity" evidence="3">
    <location>
        <begin position="276"/>
        <end position="296"/>
    </location>
</feature>
<protein>
    <recommendedName>
        <fullName evidence="6">MORN repeat protein</fullName>
    </recommendedName>
</protein>
<evidence type="ECO:0000256" key="2">
    <source>
        <dbReference type="SAM" id="Coils"/>
    </source>
</evidence>
<name>A0A0G4FNE8_VITBC</name>
<accession>A0A0G4FNE8</accession>